<sequence>MFGVYGAWVNTVYSRSQHTWLIDPDFSYLKLLAVHSFRVCLKSPSDPETKEGLLEGLLNVDGEIHHLGATEFEARCRPGLVQLYHCIPSDNKKGAS</sequence>
<name>A0AAE0S115_9BIVA</name>
<comment type="caution">
    <text evidence="1">The sequence shown here is derived from an EMBL/GenBank/DDBJ whole genome shotgun (WGS) entry which is preliminary data.</text>
</comment>
<proteinExistence type="predicted"/>
<reference evidence="1" key="2">
    <citation type="journal article" date="2021" name="Genome Biol. Evol.">
        <title>Developing a high-quality reference genome for a parasitic bivalve with doubly uniparental inheritance (Bivalvia: Unionida).</title>
        <authorList>
            <person name="Smith C.H."/>
        </authorList>
    </citation>
    <scope>NUCLEOTIDE SEQUENCE</scope>
    <source>
        <strain evidence="1">CHS0354</strain>
        <tissue evidence="1">Mantle</tissue>
    </source>
</reference>
<reference evidence="1" key="3">
    <citation type="submission" date="2023-05" db="EMBL/GenBank/DDBJ databases">
        <authorList>
            <person name="Smith C.H."/>
        </authorList>
    </citation>
    <scope>NUCLEOTIDE SEQUENCE</scope>
    <source>
        <strain evidence="1">CHS0354</strain>
        <tissue evidence="1">Mantle</tissue>
    </source>
</reference>
<evidence type="ECO:0000313" key="2">
    <source>
        <dbReference type="Proteomes" id="UP001195483"/>
    </source>
</evidence>
<evidence type="ECO:0000313" key="1">
    <source>
        <dbReference type="EMBL" id="KAK3583220.1"/>
    </source>
</evidence>
<dbReference type="AlphaFoldDB" id="A0AAE0S115"/>
<organism evidence="1 2">
    <name type="scientific">Potamilus streckersoni</name>
    <dbReference type="NCBI Taxonomy" id="2493646"/>
    <lineage>
        <taxon>Eukaryota</taxon>
        <taxon>Metazoa</taxon>
        <taxon>Spiralia</taxon>
        <taxon>Lophotrochozoa</taxon>
        <taxon>Mollusca</taxon>
        <taxon>Bivalvia</taxon>
        <taxon>Autobranchia</taxon>
        <taxon>Heteroconchia</taxon>
        <taxon>Palaeoheterodonta</taxon>
        <taxon>Unionida</taxon>
        <taxon>Unionoidea</taxon>
        <taxon>Unionidae</taxon>
        <taxon>Ambleminae</taxon>
        <taxon>Lampsilini</taxon>
        <taxon>Potamilus</taxon>
    </lineage>
</organism>
<accession>A0AAE0S115</accession>
<reference evidence="1" key="1">
    <citation type="journal article" date="2021" name="Genome Biol. Evol.">
        <title>A High-Quality Reference Genome for a Parasitic Bivalve with Doubly Uniparental Inheritance (Bivalvia: Unionida).</title>
        <authorList>
            <person name="Smith C.H."/>
        </authorList>
    </citation>
    <scope>NUCLEOTIDE SEQUENCE</scope>
    <source>
        <strain evidence="1">CHS0354</strain>
    </source>
</reference>
<dbReference type="Proteomes" id="UP001195483">
    <property type="component" value="Unassembled WGS sequence"/>
</dbReference>
<keyword evidence="2" id="KW-1185">Reference proteome</keyword>
<protein>
    <submittedName>
        <fullName evidence="1">Uncharacterized protein</fullName>
    </submittedName>
</protein>
<dbReference type="EMBL" id="JAEAOA010000956">
    <property type="protein sequence ID" value="KAK3583220.1"/>
    <property type="molecule type" value="Genomic_DNA"/>
</dbReference>
<gene>
    <name evidence="1" type="ORF">CHS0354_015388</name>
</gene>